<name>M4RDY8_9BIFI</name>
<dbReference type="KEGG" id="btp:D805_0112"/>
<feature type="region of interest" description="Disordered" evidence="1">
    <location>
        <begin position="18"/>
        <end position="45"/>
    </location>
</feature>
<proteinExistence type="predicted"/>
<protein>
    <submittedName>
        <fullName evidence="2">Uncharacterized protein</fullName>
    </submittedName>
</protein>
<evidence type="ECO:0000313" key="2">
    <source>
        <dbReference type="EMBL" id="AGH40379.1"/>
    </source>
</evidence>
<evidence type="ECO:0000256" key="1">
    <source>
        <dbReference type="SAM" id="MobiDB-lite"/>
    </source>
</evidence>
<evidence type="ECO:0000313" key="3">
    <source>
        <dbReference type="Proteomes" id="UP000011835"/>
    </source>
</evidence>
<accession>M4RDY8</accession>
<dbReference type="EMBL" id="CP004346">
    <property type="protein sequence ID" value="AGH40379.1"/>
    <property type="molecule type" value="Genomic_DNA"/>
</dbReference>
<dbReference type="PATRIC" id="fig|1254439.12.peg.109"/>
<gene>
    <name evidence="2" type="ORF">D805_0112</name>
</gene>
<sequence length="60" mass="6741">MSLRHDDFSTAISALSLPYPSSVHPATGRVGSDGRTPLTRWRKTDYTHQPGAYPAQFQYF</sequence>
<dbReference type="AlphaFoldDB" id="M4RDY8"/>
<dbReference type="HOGENOM" id="CLU_2932056_0_0_11"/>
<reference evidence="2 3" key="1">
    <citation type="journal article" date="2013" name="Genome Announc.">
        <title>Complete Genome Sequence of the Probiotic Bifidobacterium thermophilum Strain RBL67.</title>
        <authorList>
            <person name="Jans C."/>
            <person name="Lacroix C."/>
            <person name="Follador R."/>
            <person name="Stevens M.J."/>
        </authorList>
    </citation>
    <scope>NUCLEOTIDE SEQUENCE [LARGE SCALE GENOMIC DNA]</scope>
    <source>
        <strain evidence="2 3">RBL67</strain>
    </source>
</reference>
<keyword evidence="3" id="KW-1185">Reference proteome</keyword>
<organism evidence="2 3">
    <name type="scientific">Bifidobacterium thermophilum RBL67</name>
    <dbReference type="NCBI Taxonomy" id="1254439"/>
    <lineage>
        <taxon>Bacteria</taxon>
        <taxon>Bacillati</taxon>
        <taxon>Actinomycetota</taxon>
        <taxon>Actinomycetes</taxon>
        <taxon>Bifidobacteriales</taxon>
        <taxon>Bifidobacteriaceae</taxon>
        <taxon>Bifidobacterium</taxon>
    </lineage>
</organism>
<dbReference type="Proteomes" id="UP000011835">
    <property type="component" value="Chromosome"/>
</dbReference>